<sequence>MKQLAIPCLLFRSGTSRGPFFLQSDLPTDITIRDKIILAAMGSPDDRQIDGIGGATTLTSKVAIFSPSPHPWADVDYLFGQVSINQAEIDWSPSCGNMVAAIGHAAITRGLVTAMDQKTIVKIRNVNTNALIEALVLTPQGQIIYDGDMSIDGVPGTATPVLLNFMDIVGSKTGQLLPTGYCREEIEGVEVTCLDVAMPMVIARANDLGKTGYETKAELDADTAFLARIARIRRIAGERMGLGDVTNSVIPKFAIIAPPRYGGNITSRYFVPNVCHSAHAVTGAICVGCCSLLKGSVAEGITTSIGSGNEMVIIEHPTGKIEVSLVTTNQDSSMIVKSAGIVRTVRLLLSGNVYVSSRLWN</sequence>
<dbReference type="AlphaFoldDB" id="A0A1B7VHC4"/>
<dbReference type="InterPro" id="IPR047687">
    <property type="entry name" value="OMA_tautomer-like"/>
</dbReference>
<name>A0A1B7VHC4_APHFL</name>
<evidence type="ECO:0000256" key="2">
    <source>
        <dbReference type="ARBA" id="ARBA00023235"/>
    </source>
</evidence>
<evidence type="ECO:0000256" key="1">
    <source>
        <dbReference type="ARBA" id="ARBA00007673"/>
    </source>
</evidence>
<dbReference type="GO" id="GO:0016853">
    <property type="term" value="F:isomerase activity"/>
    <property type="evidence" value="ECO:0007669"/>
    <property type="project" value="UniProtKB-KW"/>
</dbReference>
<evidence type="ECO:0000313" key="4">
    <source>
        <dbReference type="Proteomes" id="UP000092382"/>
    </source>
</evidence>
<organism evidence="3 4">
    <name type="scientific">Aphanizomenon flos-aquae LD13</name>
    <dbReference type="NCBI Taxonomy" id="1710894"/>
    <lineage>
        <taxon>Bacteria</taxon>
        <taxon>Bacillati</taxon>
        <taxon>Cyanobacteriota</taxon>
        <taxon>Cyanophyceae</taxon>
        <taxon>Nostocales</taxon>
        <taxon>Aphanizomenonaceae</taxon>
        <taxon>Aphanizomenon</taxon>
    </lineage>
</organism>
<dbReference type="SUPFAM" id="SSF54506">
    <property type="entry name" value="Diaminopimelate epimerase-like"/>
    <property type="match status" value="2"/>
</dbReference>
<evidence type="ECO:0000313" key="3">
    <source>
        <dbReference type="EMBL" id="OBQ17677.1"/>
    </source>
</evidence>
<dbReference type="Pfam" id="PF04303">
    <property type="entry name" value="PrpF"/>
    <property type="match status" value="1"/>
</dbReference>
<accession>A0A1B7VHC4</accession>
<dbReference type="PANTHER" id="PTHR43709">
    <property type="entry name" value="ACONITATE ISOMERASE-RELATED"/>
    <property type="match status" value="1"/>
</dbReference>
<reference evidence="3 4" key="1">
    <citation type="submission" date="2015-09" db="EMBL/GenBank/DDBJ databases">
        <title>Whole genome shotgun sequence assembly of Aphanizomenon flos-aquae UKL13.</title>
        <authorList>
            <person name="Driscoll C."/>
        </authorList>
    </citation>
    <scope>NUCLEOTIDE SEQUENCE [LARGE SCALE GENOMIC DNA]</scope>
    <source>
        <strain evidence="3">MDT13</strain>
    </source>
</reference>
<keyword evidence="2" id="KW-0413">Isomerase</keyword>
<gene>
    <name evidence="3" type="ORF">AN481_18750</name>
</gene>
<comment type="similarity">
    <text evidence="1">Belongs to the PrpF family.</text>
</comment>
<protein>
    <submittedName>
        <fullName evidence="3">4-oxalomesaconate tautomerase</fullName>
    </submittedName>
</protein>
<proteinExistence type="inferred from homology"/>
<dbReference type="Proteomes" id="UP000092382">
    <property type="component" value="Unassembled WGS sequence"/>
</dbReference>
<dbReference type="PATRIC" id="fig|1710894.3.peg.3180"/>
<comment type="caution">
    <text evidence="3">The sequence shown here is derived from an EMBL/GenBank/DDBJ whole genome shotgun (WGS) entry which is preliminary data.</text>
</comment>
<dbReference type="PANTHER" id="PTHR43709:SF2">
    <property type="entry name" value="DUF453 DOMAIN PROTEIN (AFU_ORTHOLOGUE AFUA_6G00360)"/>
    <property type="match status" value="1"/>
</dbReference>
<dbReference type="InterPro" id="IPR007400">
    <property type="entry name" value="PrpF-like"/>
</dbReference>
<dbReference type="NCBIfam" id="NF033377">
    <property type="entry name" value="OMA_tautomer"/>
    <property type="match status" value="1"/>
</dbReference>
<dbReference type="STRING" id="1803587.GCA_001593825_03118"/>
<dbReference type="EMBL" id="LJOY01000112">
    <property type="protein sequence ID" value="OBQ17677.1"/>
    <property type="molecule type" value="Genomic_DNA"/>
</dbReference>
<dbReference type="Gene3D" id="3.10.310.10">
    <property type="entry name" value="Diaminopimelate Epimerase, Chain A, domain 1"/>
    <property type="match status" value="2"/>
</dbReference>